<name>A0A0G0LTY5_9BACT</name>
<dbReference type="Proteomes" id="UP000034706">
    <property type="component" value="Unassembled WGS sequence"/>
</dbReference>
<protein>
    <submittedName>
        <fullName evidence="1">Uncharacterized protein</fullName>
    </submittedName>
</protein>
<dbReference type="AlphaFoldDB" id="A0A0G0LTY5"/>
<accession>A0A0G0LTY5</accession>
<dbReference type="EMBL" id="LBVT01000014">
    <property type="protein sequence ID" value="KKQ91445.1"/>
    <property type="molecule type" value="Genomic_DNA"/>
</dbReference>
<reference evidence="1 2" key="1">
    <citation type="journal article" date="2015" name="Nature">
        <title>rRNA introns, odd ribosomes, and small enigmatic genomes across a large radiation of phyla.</title>
        <authorList>
            <person name="Brown C.T."/>
            <person name="Hug L.A."/>
            <person name="Thomas B.C."/>
            <person name="Sharon I."/>
            <person name="Castelle C.J."/>
            <person name="Singh A."/>
            <person name="Wilkins M.J."/>
            <person name="Williams K.H."/>
            <person name="Banfield J.F."/>
        </authorList>
    </citation>
    <scope>NUCLEOTIDE SEQUENCE [LARGE SCALE GENOMIC DNA]</scope>
</reference>
<gene>
    <name evidence="1" type="ORF">UT16_C0014G0001</name>
</gene>
<feature type="non-terminal residue" evidence="1">
    <location>
        <position position="1"/>
    </location>
</feature>
<evidence type="ECO:0000313" key="2">
    <source>
        <dbReference type="Proteomes" id="UP000034706"/>
    </source>
</evidence>
<proteinExistence type="predicted"/>
<sequence>TEEMGKIIGKNPIIKCNHSADGAKWNSGEFPFANENFVVSNKKIKKLGIKFTPLIEGLNKDYENYYKYNCVA</sequence>
<evidence type="ECO:0000313" key="1">
    <source>
        <dbReference type="EMBL" id="KKQ91445.1"/>
    </source>
</evidence>
<organism evidence="1 2">
    <name type="scientific">Candidatus Azambacteria bacterium GW2011_GWA2_39_10</name>
    <dbReference type="NCBI Taxonomy" id="1618611"/>
    <lineage>
        <taxon>Bacteria</taxon>
        <taxon>Candidatus Azamiibacteriota</taxon>
    </lineage>
</organism>
<comment type="caution">
    <text evidence="1">The sequence shown here is derived from an EMBL/GenBank/DDBJ whole genome shotgun (WGS) entry which is preliminary data.</text>
</comment>